<dbReference type="EMBL" id="CP073041">
    <property type="protein sequence ID" value="UXE62542.1"/>
    <property type="molecule type" value="Genomic_DNA"/>
</dbReference>
<dbReference type="PROSITE" id="PS51257">
    <property type="entry name" value="PROKAR_LIPOPROTEIN"/>
    <property type="match status" value="1"/>
</dbReference>
<dbReference type="AlphaFoldDB" id="A0A977KZ70"/>
<evidence type="ECO:0000313" key="1">
    <source>
        <dbReference type="EMBL" id="UXE62542.1"/>
    </source>
</evidence>
<sequence>MLKPYPNNKPLRSGYGACSSSGCNCKSYEGRGDTCENCGHNYDRHW</sequence>
<dbReference type="Proteomes" id="UP001065613">
    <property type="component" value="Chromosome"/>
</dbReference>
<organism evidence="1">
    <name type="scientific">Woronichinia naegeliana WA131</name>
    <dbReference type="NCBI Taxonomy" id="2824559"/>
    <lineage>
        <taxon>Bacteria</taxon>
        <taxon>Bacillati</taxon>
        <taxon>Cyanobacteriota</taxon>
        <taxon>Cyanophyceae</taxon>
        <taxon>Synechococcales</taxon>
        <taxon>Coelosphaeriaceae</taxon>
        <taxon>Woronichinia</taxon>
    </lineage>
</organism>
<gene>
    <name evidence="1" type="ORF">KA717_07215</name>
</gene>
<dbReference type="KEGG" id="wna:KA717_07215"/>
<accession>A0A977KZ70</accession>
<proteinExistence type="predicted"/>
<protein>
    <submittedName>
        <fullName evidence="1">Uncharacterized protein</fullName>
    </submittedName>
</protein>
<reference evidence="1" key="1">
    <citation type="submission" date="2021-04" db="EMBL/GenBank/DDBJ databases">
        <title>Genome sequence of Woronichinia naegeliana from Washington state freshwater lake bloom.</title>
        <authorList>
            <person name="Dreher T.W."/>
        </authorList>
    </citation>
    <scope>NUCLEOTIDE SEQUENCE</scope>
    <source>
        <strain evidence="1">WA131</strain>
    </source>
</reference>
<name>A0A977KZ70_9CYAN</name>